<proteinExistence type="predicted"/>
<name>A0A1Q5ZYC5_9SPHI</name>
<dbReference type="InterPro" id="IPR009057">
    <property type="entry name" value="Homeodomain-like_sf"/>
</dbReference>
<dbReference type="InterPro" id="IPR003313">
    <property type="entry name" value="AraC-bd"/>
</dbReference>
<keyword evidence="1" id="KW-0805">Transcription regulation</keyword>
<keyword evidence="6" id="KW-1185">Reference proteome</keyword>
<reference evidence="5 6" key="1">
    <citation type="submission" date="2016-11" db="EMBL/GenBank/DDBJ databases">
        <title>Whole Genome Sequencing of Mucilaginibacter polytrichastri RG4-7(T) isolated from the moss sample.</title>
        <authorList>
            <person name="Li Y."/>
        </authorList>
    </citation>
    <scope>NUCLEOTIDE SEQUENCE [LARGE SCALE GENOMIC DNA]</scope>
    <source>
        <strain evidence="5 6">RG4-7</strain>
    </source>
</reference>
<feature type="domain" description="HTH araC/xylS-type" evidence="4">
    <location>
        <begin position="201"/>
        <end position="306"/>
    </location>
</feature>
<evidence type="ECO:0000259" key="4">
    <source>
        <dbReference type="PROSITE" id="PS01124"/>
    </source>
</evidence>
<evidence type="ECO:0000256" key="1">
    <source>
        <dbReference type="ARBA" id="ARBA00023015"/>
    </source>
</evidence>
<dbReference type="AlphaFoldDB" id="A0A1Q5ZYC5"/>
<comment type="caution">
    <text evidence="5">The sequence shown here is derived from an EMBL/GenBank/DDBJ whole genome shotgun (WGS) entry which is preliminary data.</text>
</comment>
<evidence type="ECO:0000256" key="2">
    <source>
        <dbReference type="ARBA" id="ARBA00023125"/>
    </source>
</evidence>
<dbReference type="STRING" id="1302689.RG47T_2199"/>
<keyword evidence="2" id="KW-0238">DNA-binding</keyword>
<dbReference type="GO" id="GO:0043565">
    <property type="term" value="F:sequence-specific DNA binding"/>
    <property type="evidence" value="ECO:0007669"/>
    <property type="project" value="InterPro"/>
</dbReference>
<keyword evidence="3" id="KW-0804">Transcription</keyword>
<gene>
    <name evidence="5" type="ORF">RG47T_2199</name>
</gene>
<dbReference type="Pfam" id="PF02311">
    <property type="entry name" value="AraC_binding"/>
    <property type="match status" value="1"/>
</dbReference>
<dbReference type="EMBL" id="MPPL01000001">
    <property type="protein sequence ID" value="OKS86742.1"/>
    <property type="molecule type" value="Genomic_DNA"/>
</dbReference>
<evidence type="ECO:0000313" key="6">
    <source>
        <dbReference type="Proteomes" id="UP000186720"/>
    </source>
</evidence>
<dbReference type="PANTHER" id="PTHR43280:SF32">
    <property type="entry name" value="TRANSCRIPTIONAL REGULATORY PROTEIN"/>
    <property type="match status" value="1"/>
</dbReference>
<dbReference type="InterPro" id="IPR018060">
    <property type="entry name" value="HTH_AraC"/>
</dbReference>
<dbReference type="Proteomes" id="UP000186720">
    <property type="component" value="Unassembled WGS sequence"/>
</dbReference>
<dbReference type="PANTHER" id="PTHR43280">
    <property type="entry name" value="ARAC-FAMILY TRANSCRIPTIONAL REGULATOR"/>
    <property type="match status" value="1"/>
</dbReference>
<dbReference type="Gene3D" id="1.10.10.60">
    <property type="entry name" value="Homeodomain-like"/>
    <property type="match status" value="1"/>
</dbReference>
<dbReference type="GO" id="GO:0003700">
    <property type="term" value="F:DNA-binding transcription factor activity"/>
    <property type="evidence" value="ECO:0007669"/>
    <property type="project" value="InterPro"/>
</dbReference>
<protein>
    <recommendedName>
        <fullName evidence="4">HTH araC/xylS-type domain-containing protein</fullName>
    </recommendedName>
</protein>
<dbReference type="Pfam" id="PF12833">
    <property type="entry name" value="HTH_18"/>
    <property type="match status" value="1"/>
</dbReference>
<evidence type="ECO:0000313" key="5">
    <source>
        <dbReference type="EMBL" id="OKS86742.1"/>
    </source>
</evidence>
<dbReference type="SUPFAM" id="SSF46689">
    <property type="entry name" value="Homeodomain-like"/>
    <property type="match status" value="1"/>
</dbReference>
<accession>A0A1Q5ZYC5</accession>
<evidence type="ECO:0000256" key="3">
    <source>
        <dbReference type="ARBA" id="ARBA00023163"/>
    </source>
</evidence>
<dbReference type="SMART" id="SM00342">
    <property type="entry name" value="HTH_ARAC"/>
    <property type="match status" value="1"/>
</dbReference>
<sequence length="311" mass="35632">MNELPDRMDKPLKFNNISDLMRRLLLDPPAHPMMALVNYDQVKIDLRDAGCWFMLDFYKITFKKDFNGSVKYGPGTYDFKDGGMAFLAPGQVVQMTADPGDYQGYALYFHPGLLDGHSLAKGIHSYGFFDYAVAEALFLSEKEKQVLEMLFRAIATELDNHIDQFSENVLVSQLELLLNHSNRFYNRQFLTRKNMHHDLISRMHAWLNAHFEGAGTVINGLPSPQDIATHLNVSQRYLSDMLKALTGKTTQQHIHLALIEKAKGLLNHTTLTTAEIAYHLGFEHPQSFNKLFRQRTRVSPVQFRRGQLNDN</sequence>
<organism evidence="5 6">
    <name type="scientific">Mucilaginibacter polytrichastri</name>
    <dbReference type="NCBI Taxonomy" id="1302689"/>
    <lineage>
        <taxon>Bacteria</taxon>
        <taxon>Pseudomonadati</taxon>
        <taxon>Bacteroidota</taxon>
        <taxon>Sphingobacteriia</taxon>
        <taxon>Sphingobacteriales</taxon>
        <taxon>Sphingobacteriaceae</taxon>
        <taxon>Mucilaginibacter</taxon>
    </lineage>
</organism>
<dbReference type="PROSITE" id="PS01124">
    <property type="entry name" value="HTH_ARAC_FAMILY_2"/>
    <property type="match status" value="1"/>
</dbReference>